<sequence length="235" mass="25523">MPDNDYAFDSRWEVPGLVADVAEVLFDPMTLPEWWPSVYRTVDRVDGSPPDAPPAVGSAYDLHTTGWLPYTLRWRLTVESVGRDTCSLTASGDLVGRGVWRLRQLTPTSTEVRFDWRVRADKPLLRNLSTLVKPVFAANHQWAMRQGDRSLRLAIARRSATLNGDVAALAAIPAPPPPTGAREAALLAAGALVAIVPVAWLFSRRAHVRAGLPAHPHLTAGAHPRRPGGAGTRVG</sequence>
<proteinExistence type="predicted"/>
<evidence type="ECO:0000256" key="1">
    <source>
        <dbReference type="SAM" id="MobiDB-lite"/>
    </source>
</evidence>
<dbReference type="Proteomes" id="UP000791080">
    <property type="component" value="Unassembled WGS sequence"/>
</dbReference>
<name>A0ABT1JM08_ACTCY</name>
<comment type="caution">
    <text evidence="3">The sequence shown here is derived from an EMBL/GenBank/DDBJ whole genome shotgun (WGS) entry which is preliminary data.</text>
</comment>
<dbReference type="SUPFAM" id="SSF55961">
    <property type="entry name" value="Bet v1-like"/>
    <property type="match status" value="1"/>
</dbReference>
<keyword evidence="2" id="KW-0812">Transmembrane</keyword>
<dbReference type="EMBL" id="AUBJ02000001">
    <property type="protein sequence ID" value="MCP2333166.1"/>
    <property type="molecule type" value="Genomic_DNA"/>
</dbReference>
<organism evidence="3 4">
    <name type="scientific">Actinoalloteichus caeruleus DSM 43889</name>
    <dbReference type="NCBI Taxonomy" id="1120930"/>
    <lineage>
        <taxon>Bacteria</taxon>
        <taxon>Bacillati</taxon>
        <taxon>Actinomycetota</taxon>
        <taxon>Actinomycetes</taxon>
        <taxon>Pseudonocardiales</taxon>
        <taxon>Pseudonocardiaceae</taxon>
        <taxon>Actinoalloteichus</taxon>
        <taxon>Actinoalloteichus cyanogriseus</taxon>
    </lineage>
</organism>
<feature type="transmembrane region" description="Helical" evidence="2">
    <location>
        <begin position="184"/>
        <end position="202"/>
    </location>
</feature>
<dbReference type="InterPro" id="IPR023393">
    <property type="entry name" value="START-like_dom_sf"/>
</dbReference>
<evidence type="ECO:0000313" key="4">
    <source>
        <dbReference type="Proteomes" id="UP000791080"/>
    </source>
</evidence>
<protein>
    <recommendedName>
        <fullName evidence="5">Polyketide cyclase / dehydrase and lipid transport</fullName>
    </recommendedName>
</protein>
<evidence type="ECO:0000313" key="3">
    <source>
        <dbReference type="EMBL" id="MCP2333166.1"/>
    </source>
</evidence>
<gene>
    <name evidence="3" type="ORF">G443_003436</name>
</gene>
<feature type="region of interest" description="Disordered" evidence="1">
    <location>
        <begin position="215"/>
        <end position="235"/>
    </location>
</feature>
<accession>A0ABT1JM08</accession>
<keyword evidence="2" id="KW-1133">Transmembrane helix</keyword>
<keyword evidence="2" id="KW-0472">Membrane</keyword>
<dbReference type="RefSeq" id="WP_103055925.1">
    <property type="nucleotide sequence ID" value="NZ_AUBJ02000001.1"/>
</dbReference>
<keyword evidence="4" id="KW-1185">Reference proteome</keyword>
<reference evidence="3 4" key="1">
    <citation type="submission" date="2022-06" db="EMBL/GenBank/DDBJ databases">
        <title>Genomic Encyclopedia of Type Strains, Phase I: the one thousand microbial genomes (KMG-I) project.</title>
        <authorList>
            <person name="Kyrpides N."/>
        </authorList>
    </citation>
    <scope>NUCLEOTIDE SEQUENCE [LARGE SCALE GENOMIC DNA]</scope>
    <source>
        <strain evidence="3 4">DSM 43889</strain>
    </source>
</reference>
<evidence type="ECO:0000256" key="2">
    <source>
        <dbReference type="SAM" id="Phobius"/>
    </source>
</evidence>
<dbReference type="Gene3D" id="3.30.530.20">
    <property type="match status" value="1"/>
</dbReference>
<evidence type="ECO:0008006" key="5">
    <source>
        <dbReference type="Google" id="ProtNLM"/>
    </source>
</evidence>